<comment type="function">
    <text evidence="1">Central component in molecular interactions underlying sperm crawling. Forms an extensive filament system that extends from sperm villipoda, along the leading edge of the pseudopod.</text>
</comment>
<protein>
    <recommendedName>
        <fullName evidence="1">Major sperm protein</fullName>
    </recommendedName>
</protein>
<dbReference type="PANTHER" id="PTHR21513:SF19">
    <property type="entry name" value="MAJOR SPERM PROTEIN"/>
    <property type="match status" value="1"/>
</dbReference>
<dbReference type="Pfam" id="PF00635">
    <property type="entry name" value="Motile_Sperm"/>
    <property type="match status" value="1"/>
</dbReference>
<dbReference type="WBParaSite" id="SVE_1711600.1">
    <property type="protein sequence ID" value="SVE_1711600.1"/>
    <property type="gene ID" value="SVE_1711600"/>
</dbReference>
<dbReference type="PROSITE" id="PS50202">
    <property type="entry name" value="MSP"/>
    <property type="match status" value="1"/>
</dbReference>
<dbReference type="InterPro" id="IPR008962">
    <property type="entry name" value="PapD-like_sf"/>
</dbReference>
<name>A0A0K0FXE0_STRVS</name>
<dbReference type="InterPro" id="IPR013783">
    <property type="entry name" value="Ig-like_fold"/>
</dbReference>
<dbReference type="AlphaFoldDB" id="A0A0K0FXE0"/>
<proteinExistence type="predicted"/>
<evidence type="ECO:0000313" key="4">
    <source>
        <dbReference type="Proteomes" id="UP000035680"/>
    </source>
</evidence>
<dbReference type="STRING" id="75913.A0A0K0FXE0"/>
<feature type="domain" description="MSP" evidence="3">
    <location>
        <begin position="5"/>
        <end position="123"/>
    </location>
</feature>
<sequence>MTDFPFKLEPSDRVLFSSATLGDVSCSVTLKVVNTTKEHQAFKIKCTSNDFFRLRPPVTIVPPGDDPIMVTIVFNAGKKIPESGKHFFAVYGTPCKATDNARETFGTEQGKKAQSKRLFADFKMIAPETDKKDDDKKKEEKKDDEKKEEKKDDEKKEEKPKDNKNEGNPKDEKNEEKKEEKKE</sequence>
<reference evidence="4" key="1">
    <citation type="submission" date="2014-07" db="EMBL/GenBank/DDBJ databases">
        <authorList>
            <person name="Martin A.A"/>
            <person name="De Silva N."/>
        </authorList>
    </citation>
    <scope>NUCLEOTIDE SEQUENCE</scope>
</reference>
<feature type="region of interest" description="Disordered" evidence="2">
    <location>
        <begin position="120"/>
        <end position="183"/>
    </location>
</feature>
<dbReference type="PANTHER" id="PTHR21513">
    <property type="entry name" value="MAJOR SPERM PROTEIN"/>
    <property type="match status" value="1"/>
</dbReference>
<keyword evidence="1" id="KW-0206">Cytoskeleton</keyword>
<evidence type="ECO:0000313" key="5">
    <source>
        <dbReference type="WBParaSite" id="SVE_1711600.1"/>
    </source>
</evidence>
<organism evidence="4 5">
    <name type="scientific">Strongyloides venezuelensis</name>
    <name type="common">Threadworm</name>
    <dbReference type="NCBI Taxonomy" id="75913"/>
    <lineage>
        <taxon>Eukaryota</taxon>
        <taxon>Metazoa</taxon>
        <taxon>Ecdysozoa</taxon>
        <taxon>Nematoda</taxon>
        <taxon>Chromadorea</taxon>
        <taxon>Rhabditida</taxon>
        <taxon>Tylenchina</taxon>
        <taxon>Panagrolaimomorpha</taxon>
        <taxon>Strongyloidoidea</taxon>
        <taxon>Strongyloididae</taxon>
        <taxon>Strongyloides</taxon>
    </lineage>
</organism>
<dbReference type="Gene3D" id="2.60.40.10">
    <property type="entry name" value="Immunoglobulins"/>
    <property type="match status" value="1"/>
</dbReference>
<dbReference type="Proteomes" id="UP000035680">
    <property type="component" value="Unassembled WGS sequence"/>
</dbReference>
<keyword evidence="4" id="KW-1185">Reference proteome</keyword>
<feature type="compositionally biased region" description="Basic and acidic residues" evidence="2">
    <location>
        <begin position="128"/>
        <end position="183"/>
    </location>
</feature>
<dbReference type="SUPFAM" id="SSF49354">
    <property type="entry name" value="PapD-like"/>
    <property type="match status" value="1"/>
</dbReference>
<accession>A0A0K0FXE0</accession>
<evidence type="ECO:0000256" key="1">
    <source>
        <dbReference type="RuleBase" id="RU003425"/>
    </source>
</evidence>
<keyword evidence="1" id="KW-0963">Cytoplasm</keyword>
<evidence type="ECO:0000259" key="3">
    <source>
        <dbReference type="PROSITE" id="PS50202"/>
    </source>
</evidence>
<dbReference type="InterPro" id="IPR000535">
    <property type="entry name" value="MSP_dom"/>
</dbReference>
<reference evidence="5" key="2">
    <citation type="submission" date="2015-08" db="UniProtKB">
        <authorList>
            <consortium name="WormBaseParasite"/>
        </authorList>
    </citation>
    <scope>IDENTIFICATION</scope>
</reference>
<evidence type="ECO:0000256" key="2">
    <source>
        <dbReference type="SAM" id="MobiDB-lite"/>
    </source>
</evidence>